<keyword evidence="3 8" id="KW-1134">Transmembrane beta strand</keyword>
<reference evidence="13 14" key="1">
    <citation type="submission" date="2016-11" db="EMBL/GenBank/DDBJ databases">
        <authorList>
            <person name="Jaros S."/>
            <person name="Januszkiewicz K."/>
            <person name="Wedrychowicz H."/>
        </authorList>
    </citation>
    <scope>NUCLEOTIDE SEQUENCE [LARGE SCALE GENOMIC DNA]</scope>
    <source>
        <strain evidence="13 14">DSM 26897</strain>
    </source>
</reference>
<evidence type="ECO:0000256" key="5">
    <source>
        <dbReference type="ARBA" id="ARBA00023077"/>
    </source>
</evidence>
<evidence type="ECO:0000256" key="3">
    <source>
        <dbReference type="ARBA" id="ARBA00022452"/>
    </source>
</evidence>
<dbReference type="PANTHER" id="PTHR47234:SF3">
    <property type="entry name" value="SECRETIN_TONB SHORT N-TERMINAL DOMAIN-CONTAINING PROTEIN"/>
    <property type="match status" value="1"/>
</dbReference>
<dbReference type="SUPFAM" id="SSF56935">
    <property type="entry name" value="Porins"/>
    <property type="match status" value="1"/>
</dbReference>
<dbReference type="RefSeq" id="WP_083596573.1">
    <property type="nucleotide sequence ID" value="NZ_FQUO01000011.1"/>
</dbReference>
<dbReference type="InterPro" id="IPR037066">
    <property type="entry name" value="Plug_dom_sf"/>
</dbReference>
<keyword evidence="4 8" id="KW-0812">Transmembrane</keyword>
<dbReference type="InterPro" id="IPR012910">
    <property type="entry name" value="Plug_dom"/>
</dbReference>
<dbReference type="Pfam" id="PF13715">
    <property type="entry name" value="CarbopepD_reg_2"/>
    <property type="match status" value="1"/>
</dbReference>
<dbReference type="GO" id="GO:0009279">
    <property type="term" value="C:cell outer membrane"/>
    <property type="evidence" value="ECO:0007669"/>
    <property type="project" value="UniProtKB-SubCell"/>
</dbReference>
<organism evidence="13 14">
    <name type="scientific">Cnuella takakiae</name>
    <dbReference type="NCBI Taxonomy" id="1302690"/>
    <lineage>
        <taxon>Bacteria</taxon>
        <taxon>Pseudomonadati</taxon>
        <taxon>Bacteroidota</taxon>
        <taxon>Chitinophagia</taxon>
        <taxon>Chitinophagales</taxon>
        <taxon>Chitinophagaceae</taxon>
        <taxon>Cnuella</taxon>
    </lineage>
</organism>
<evidence type="ECO:0000259" key="11">
    <source>
        <dbReference type="Pfam" id="PF00593"/>
    </source>
</evidence>
<gene>
    <name evidence="13" type="ORF">SAMN05444008_111111</name>
</gene>
<feature type="signal peptide" evidence="10">
    <location>
        <begin position="1"/>
        <end position="21"/>
    </location>
</feature>
<dbReference type="InterPro" id="IPR000531">
    <property type="entry name" value="Beta-barrel_TonB"/>
</dbReference>
<dbReference type="Gene3D" id="2.170.130.10">
    <property type="entry name" value="TonB-dependent receptor, plug domain"/>
    <property type="match status" value="1"/>
</dbReference>
<dbReference type="InterPro" id="IPR036942">
    <property type="entry name" value="Beta-barrel_TonB_sf"/>
</dbReference>
<dbReference type="PANTHER" id="PTHR47234">
    <property type="match status" value="1"/>
</dbReference>
<evidence type="ECO:0000256" key="9">
    <source>
        <dbReference type="RuleBase" id="RU003357"/>
    </source>
</evidence>
<dbReference type="SUPFAM" id="SSF49464">
    <property type="entry name" value="Carboxypeptidase regulatory domain-like"/>
    <property type="match status" value="1"/>
</dbReference>
<dbReference type="Proteomes" id="UP000184368">
    <property type="component" value="Unassembled WGS sequence"/>
</dbReference>
<keyword evidence="10" id="KW-0732">Signal</keyword>
<dbReference type="AlphaFoldDB" id="A0A1M5DWG1"/>
<dbReference type="PROSITE" id="PS52016">
    <property type="entry name" value="TONB_DEPENDENT_REC_3"/>
    <property type="match status" value="1"/>
</dbReference>
<protein>
    <submittedName>
        <fullName evidence="13">Iron complex outermembrane recepter protein</fullName>
    </submittedName>
</protein>
<keyword evidence="2 8" id="KW-0813">Transport</keyword>
<evidence type="ECO:0000313" key="13">
    <source>
        <dbReference type="EMBL" id="SHF71323.1"/>
    </source>
</evidence>
<evidence type="ECO:0000256" key="7">
    <source>
        <dbReference type="ARBA" id="ARBA00023237"/>
    </source>
</evidence>
<evidence type="ECO:0000256" key="10">
    <source>
        <dbReference type="SAM" id="SignalP"/>
    </source>
</evidence>
<dbReference type="STRING" id="1302690.BUE76_19640"/>
<evidence type="ECO:0000259" key="12">
    <source>
        <dbReference type="Pfam" id="PF07715"/>
    </source>
</evidence>
<dbReference type="Pfam" id="PF00593">
    <property type="entry name" value="TonB_dep_Rec_b-barrel"/>
    <property type="match status" value="1"/>
</dbReference>
<evidence type="ECO:0000256" key="6">
    <source>
        <dbReference type="ARBA" id="ARBA00023136"/>
    </source>
</evidence>
<evidence type="ECO:0000256" key="8">
    <source>
        <dbReference type="PROSITE-ProRule" id="PRU01360"/>
    </source>
</evidence>
<keyword evidence="7 8" id="KW-0998">Cell outer membrane</keyword>
<keyword evidence="6 8" id="KW-0472">Membrane</keyword>
<proteinExistence type="inferred from homology"/>
<dbReference type="Pfam" id="PF07715">
    <property type="entry name" value="Plug"/>
    <property type="match status" value="1"/>
</dbReference>
<keyword evidence="14" id="KW-1185">Reference proteome</keyword>
<feature type="domain" description="TonB-dependent receptor-like beta-barrel" evidence="11">
    <location>
        <begin position="419"/>
        <end position="928"/>
    </location>
</feature>
<sequence length="975" mass="105155">MTRKPWLLSTALLLLMAPAFAQQNTQAVHTASIRTAVPKALIKGKVQTSAGAPLAGVSIMLKQSKAGTITDKDGSFSIEAEPGETILVNAIGYEGKALAAQAGTELLIKLVNAYSEMSEIVMVGSRGNARVKTESPVPVDVIQLNSISQNTGRPDLTSQLNISVPSFNYNKQSGADGADAIDFASLRGLGFDHTLVLVNGKRRHLSAFVNQGGTRGRGNSGTDLNAIPEAAIERVEILRDGASAQYGSDAIAGVINIILKKDIKHLNVVTGGSAFYDPKYNSLNAADPSQFYTGKWLDGQTGQLGVSYGLPLGKKNGFINFSGNFYAHGKTFRALPDTNLTTNAKALPVNSWRRAFGDGSVESGGGMVNAELPLTGSTTFYFFGGYNYKRSNVYAWTRNFSSAAARFPTDDQGNLVFVPGIMRTTSDGETFFNPQENVDINDASFAMGFRGAFKKGLLQGYNWDLSNVTGRNDFHFFGHKTFNASLPQPLQTTKNDFDDGGFNFLQNTANLDLNRFYNTVAQGLTVSMGAEFRYEQYKLYAGEPDSYRFGGAYYVSGGDTINKRSGSQGYPGYQPGDEANAHRTTVGGYINLALDLTSKWLLDGAARFENYSDFGFVNTYKLASRYKVADGFNIRGSVSTGFRAPSLQQINFSNTNTTIVNLPGLGPTLRYTKLSPNNSVITQAAGIPKLKQEESVNTSLGFTLKPARNFTLTLDGYLVKVKNRVVITGNFDESIPALAPFLTAYNVSAVNFFSNAVSTTNKGVDVVADYTKKWGGKSLKFLLAGNLQSIKINKINIPSALNDTYAHQQNFYSTREQAFLMASAPKSKVSFSLEYNPGKFTLGSRVTYFGKLTTKGFGYASLPGAAPGGPGGAGISDQGQGWDPYVMTDDGKSVVPEDFIFNGKATTDIYGTYHISKNLKWFVGVDNLFNVHPNISVTPGASRSSWGDSESGGPFDAVQMGFNGLRLFTKLALSL</sequence>
<dbReference type="Gene3D" id="2.40.170.20">
    <property type="entry name" value="TonB-dependent receptor, beta-barrel domain"/>
    <property type="match status" value="1"/>
</dbReference>
<feature type="chain" id="PRO_5012002340" evidence="10">
    <location>
        <begin position="22"/>
        <end position="975"/>
    </location>
</feature>
<dbReference type="InterPro" id="IPR008969">
    <property type="entry name" value="CarboxyPept-like_regulatory"/>
</dbReference>
<accession>A0A1M5DWG1</accession>
<evidence type="ECO:0000313" key="14">
    <source>
        <dbReference type="Proteomes" id="UP000184368"/>
    </source>
</evidence>
<dbReference type="Gene3D" id="2.60.40.1120">
    <property type="entry name" value="Carboxypeptidase-like, regulatory domain"/>
    <property type="match status" value="1"/>
</dbReference>
<comment type="subcellular location">
    <subcellularLocation>
        <location evidence="1 8">Cell outer membrane</location>
        <topology evidence="1 8">Multi-pass membrane protein</topology>
    </subcellularLocation>
</comment>
<dbReference type="EMBL" id="FQUO01000011">
    <property type="protein sequence ID" value="SHF71323.1"/>
    <property type="molecule type" value="Genomic_DNA"/>
</dbReference>
<evidence type="ECO:0000256" key="2">
    <source>
        <dbReference type="ARBA" id="ARBA00022448"/>
    </source>
</evidence>
<name>A0A1M5DWG1_9BACT</name>
<evidence type="ECO:0000256" key="4">
    <source>
        <dbReference type="ARBA" id="ARBA00022692"/>
    </source>
</evidence>
<dbReference type="OrthoDB" id="9805434at2"/>
<feature type="domain" description="TonB-dependent receptor plug" evidence="12">
    <location>
        <begin position="132"/>
        <end position="254"/>
    </location>
</feature>
<comment type="similarity">
    <text evidence="8 9">Belongs to the TonB-dependent receptor family.</text>
</comment>
<evidence type="ECO:0000256" key="1">
    <source>
        <dbReference type="ARBA" id="ARBA00004571"/>
    </source>
</evidence>
<keyword evidence="5 9" id="KW-0798">TonB box</keyword>
<dbReference type="InterPro" id="IPR039426">
    <property type="entry name" value="TonB-dep_rcpt-like"/>
</dbReference>